<dbReference type="AlphaFoldDB" id="A0A843VM49"/>
<gene>
    <name evidence="1" type="ORF">Taro_029723</name>
</gene>
<dbReference type="Proteomes" id="UP000652761">
    <property type="component" value="Unassembled WGS sequence"/>
</dbReference>
<evidence type="ECO:0000313" key="1">
    <source>
        <dbReference type="EMBL" id="MQL97045.1"/>
    </source>
</evidence>
<dbReference type="EMBL" id="NMUH01001995">
    <property type="protein sequence ID" value="MQL97045.1"/>
    <property type="molecule type" value="Genomic_DNA"/>
</dbReference>
<evidence type="ECO:0000313" key="2">
    <source>
        <dbReference type="Proteomes" id="UP000652761"/>
    </source>
</evidence>
<sequence length="97" mass="10689">MGQGAALGLGSSHKRVQDSATEAGEVVQCPWRTGFGSLSLDWGKQWYEPDWWKFGDEKIGGLLQLWLPTRMAAYAALCAPLRLGLHQSPWLMISASN</sequence>
<protein>
    <submittedName>
        <fullName evidence="1">Uncharacterized protein</fullName>
    </submittedName>
</protein>
<keyword evidence="2" id="KW-1185">Reference proteome</keyword>
<accession>A0A843VM49</accession>
<name>A0A843VM49_COLES</name>
<proteinExistence type="predicted"/>
<organism evidence="1 2">
    <name type="scientific">Colocasia esculenta</name>
    <name type="common">Wild taro</name>
    <name type="synonym">Arum esculentum</name>
    <dbReference type="NCBI Taxonomy" id="4460"/>
    <lineage>
        <taxon>Eukaryota</taxon>
        <taxon>Viridiplantae</taxon>
        <taxon>Streptophyta</taxon>
        <taxon>Embryophyta</taxon>
        <taxon>Tracheophyta</taxon>
        <taxon>Spermatophyta</taxon>
        <taxon>Magnoliopsida</taxon>
        <taxon>Liliopsida</taxon>
        <taxon>Araceae</taxon>
        <taxon>Aroideae</taxon>
        <taxon>Colocasieae</taxon>
        <taxon>Colocasia</taxon>
    </lineage>
</organism>
<reference evidence="1" key="1">
    <citation type="submission" date="2017-07" db="EMBL/GenBank/DDBJ databases">
        <title>Taro Niue Genome Assembly and Annotation.</title>
        <authorList>
            <person name="Atibalentja N."/>
            <person name="Keating K."/>
            <person name="Fields C.J."/>
        </authorList>
    </citation>
    <scope>NUCLEOTIDE SEQUENCE</scope>
    <source>
        <strain evidence="1">Niue_2</strain>
        <tissue evidence="1">Leaf</tissue>
    </source>
</reference>
<comment type="caution">
    <text evidence="1">The sequence shown here is derived from an EMBL/GenBank/DDBJ whole genome shotgun (WGS) entry which is preliminary data.</text>
</comment>